<sequence length="182" mass="20130">MATSETQMPSAENKFAAGGVTAMPLTESNLAIHDKCVQPQEHTYETICEWVEAAKPRHLYPSQRSLSDLSWMEGSYSSFDDDTSKGRAEGTDGSKLRMAINPFRYEPSSIVRPGGSNPEDINYSRDRALWAKGLEAEQERRSKEPDNHDASNSQGVLSTDLALDGLLILPAVPPEQMDRSRT</sequence>
<reference evidence="2 3" key="1">
    <citation type="submission" date="2024-07" db="EMBL/GenBank/DDBJ databases">
        <title>Section-level genome sequencing and comparative genomics of Aspergillus sections Usti and Cavernicolus.</title>
        <authorList>
            <consortium name="Lawrence Berkeley National Laboratory"/>
            <person name="Nybo J.L."/>
            <person name="Vesth T.C."/>
            <person name="Theobald S."/>
            <person name="Frisvad J.C."/>
            <person name="Larsen T.O."/>
            <person name="Kjaerboelling I."/>
            <person name="Rothschild-Mancinelli K."/>
            <person name="Lyhne E.K."/>
            <person name="Kogle M.E."/>
            <person name="Barry K."/>
            <person name="Clum A."/>
            <person name="Na H."/>
            <person name="Ledsgaard L."/>
            <person name="Lin J."/>
            <person name="Lipzen A."/>
            <person name="Kuo A."/>
            <person name="Riley R."/>
            <person name="Mondo S."/>
            <person name="Labutti K."/>
            <person name="Haridas S."/>
            <person name="Pangalinan J."/>
            <person name="Salamov A.A."/>
            <person name="Simmons B.A."/>
            <person name="Magnuson J.K."/>
            <person name="Chen J."/>
            <person name="Drula E."/>
            <person name="Henrissat B."/>
            <person name="Wiebenga A."/>
            <person name="Lubbers R.J."/>
            <person name="Gomes A.C."/>
            <person name="Makela M.R."/>
            <person name="Stajich J."/>
            <person name="Grigoriev I.V."/>
            <person name="Mortensen U.H."/>
            <person name="De Vries R.P."/>
            <person name="Baker S.E."/>
            <person name="Andersen M.R."/>
        </authorList>
    </citation>
    <scope>NUCLEOTIDE SEQUENCE [LARGE SCALE GENOMIC DNA]</scope>
    <source>
        <strain evidence="2 3">CBS 588.65</strain>
    </source>
</reference>
<feature type="region of interest" description="Disordered" evidence="1">
    <location>
        <begin position="134"/>
        <end position="157"/>
    </location>
</feature>
<dbReference type="Proteomes" id="UP001610334">
    <property type="component" value="Unassembled WGS sequence"/>
</dbReference>
<comment type="caution">
    <text evidence="2">The sequence shown here is derived from an EMBL/GenBank/DDBJ whole genome shotgun (WGS) entry which is preliminary data.</text>
</comment>
<evidence type="ECO:0000313" key="3">
    <source>
        <dbReference type="Proteomes" id="UP001610334"/>
    </source>
</evidence>
<feature type="compositionally biased region" description="Basic and acidic residues" evidence="1">
    <location>
        <begin position="134"/>
        <end position="149"/>
    </location>
</feature>
<evidence type="ECO:0000256" key="1">
    <source>
        <dbReference type="SAM" id="MobiDB-lite"/>
    </source>
</evidence>
<proteinExistence type="predicted"/>
<accession>A0ABR4HJ04</accession>
<name>A0ABR4HJ04_9EURO</name>
<evidence type="ECO:0000313" key="2">
    <source>
        <dbReference type="EMBL" id="KAL2815464.1"/>
    </source>
</evidence>
<dbReference type="EMBL" id="JBFXLT010000027">
    <property type="protein sequence ID" value="KAL2815464.1"/>
    <property type="molecule type" value="Genomic_DNA"/>
</dbReference>
<organism evidence="2 3">
    <name type="scientific">Aspergillus granulosus</name>
    <dbReference type="NCBI Taxonomy" id="176169"/>
    <lineage>
        <taxon>Eukaryota</taxon>
        <taxon>Fungi</taxon>
        <taxon>Dikarya</taxon>
        <taxon>Ascomycota</taxon>
        <taxon>Pezizomycotina</taxon>
        <taxon>Eurotiomycetes</taxon>
        <taxon>Eurotiomycetidae</taxon>
        <taxon>Eurotiales</taxon>
        <taxon>Aspergillaceae</taxon>
        <taxon>Aspergillus</taxon>
        <taxon>Aspergillus subgen. Nidulantes</taxon>
    </lineage>
</organism>
<feature type="region of interest" description="Disordered" evidence="1">
    <location>
        <begin position="76"/>
        <end position="95"/>
    </location>
</feature>
<gene>
    <name evidence="2" type="ORF">BJX63DRAFT_430698</name>
</gene>
<keyword evidence="3" id="KW-1185">Reference proteome</keyword>
<feature type="compositionally biased region" description="Basic and acidic residues" evidence="1">
    <location>
        <begin position="82"/>
        <end position="95"/>
    </location>
</feature>
<protein>
    <submittedName>
        <fullName evidence="2">Uncharacterized protein</fullName>
    </submittedName>
</protein>